<evidence type="ECO:0000313" key="1">
    <source>
        <dbReference type="EMBL" id="KIJ34091.1"/>
    </source>
</evidence>
<sequence length="388" mass="44795">SRPWAPFQTRSDFEFIEEVVTECLRPKTIDKMLNGYHGRWAKNTSLTVRNHKDVTLSLAAARKFGIEFQDAKVSHEFQGHLHTFHFKFRDPWDWILDIITDTTLSEKIMWFPVQKFLNDGYRIIRLYDDLNSGNLWWDIQSSLPQEEGMPHCFLPLHLWLNKSNVSTTIKMHPIIIRPGFLPSAIRNGSGNGGGMLIVIWPYSEVEDDSARSVEIAQFKREVYHKIFDVTFRSLRKPSRHGEAVKCGDDIIHVLYPGFLIHSVDGEEACSTCGTRGAKANHPCPKCLAAKEALHLLSKEFMPRTQTDMVELYYSAKKCSSRTAREQLLRSSGLHYVKNSFWRLSNSDPYMAYSYDILHALDSGEWGKHQWPLLLKILTPQERARLSKK</sequence>
<reference evidence="1 2" key="1">
    <citation type="submission" date="2014-06" db="EMBL/GenBank/DDBJ databases">
        <title>Evolutionary Origins and Diversification of the Mycorrhizal Mutualists.</title>
        <authorList>
            <consortium name="DOE Joint Genome Institute"/>
            <consortium name="Mycorrhizal Genomics Consortium"/>
            <person name="Kohler A."/>
            <person name="Kuo A."/>
            <person name="Nagy L.G."/>
            <person name="Floudas D."/>
            <person name="Copeland A."/>
            <person name="Barry K.W."/>
            <person name="Cichocki N."/>
            <person name="Veneault-Fourrey C."/>
            <person name="LaButti K."/>
            <person name="Lindquist E.A."/>
            <person name="Lipzen A."/>
            <person name="Lundell T."/>
            <person name="Morin E."/>
            <person name="Murat C."/>
            <person name="Riley R."/>
            <person name="Ohm R."/>
            <person name="Sun H."/>
            <person name="Tunlid A."/>
            <person name="Henrissat B."/>
            <person name="Grigoriev I.V."/>
            <person name="Hibbett D.S."/>
            <person name="Martin F."/>
        </authorList>
    </citation>
    <scope>NUCLEOTIDE SEQUENCE [LARGE SCALE GENOMIC DNA]</scope>
    <source>
        <strain evidence="1 2">SS14</strain>
    </source>
</reference>
<gene>
    <name evidence="1" type="ORF">M422DRAFT_182538</name>
</gene>
<feature type="non-terminal residue" evidence="1">
    <location>
        <position position="1"/>
    </location>
</feature>
<keyword evidence="2" id="KW-1185">Reference proteome</keyword>
<dbReference type="HOGENOM" id="CLU_009122_4_1_1"/>
<dbReference type="EMBL" id="KN837204">
    <property type="protein sequence ID" value="KIJ34091.1"/>
    <property type="molecule type" value="Genomic_DNA"/>
</dbReference>
<proteinExistence type="predicted"/>
<dbReference type="InterPro" id="IPR041078">
    <property type="entry name" value="Plavaka"/>
</dbReference>
<evidence type="ECO:0000313" key="2">
    <source>
        <dbReference type="Proteomes" id="UP000054279"/>
    </source>
</evidence>
<organism evidence="1 2">
    <name type="scientific">Sphaerobolus stellatus (strain SS14)</name>
    <dbReference type="NCBI Taxonomy" id="990650"/>
    <lineage>
        <taxon>Eukaryota</taxon>
        <taxon>Fungi</taxon>
        <taxon>Dikarya</taxon>
        <taxon>Basidiomycota</taxon>
        <taxon>Agaricomycotina</taxon>
        <taxon>Agaricomycetes</taxon>
        <taxon>Phallomycetidae</taxon>
        <taxon>Geastrales</taxon>
        <taxon>Sphaerobolaceae</taxon>
        <taxon>Sphaerobolus</taxon>
    </lineage>
</organism>
<dbReference type="OrthoDB" id="3239511at2759"/>
<dbReference type="Pfam" id="PF18759">
    <property type="entry name" value="Plavaka"/>
    <property type="match status" value="1"/>
</dbReference>
<dbReference type="Proteomes" id="UP000054279">
    <property type="component" value="Unassembled WGS sequence"/>
</dbReference>
<protein>
    <submittedName>
        <fullName evidence="1">Uncharacterized protein</fullName>
    </submittedName>
</protein>
<name>A0A0C9V9V8_SPHS4</name>
<dbReference type="AlphaFoldDB" id="A0A0C9V9V8"/>
<accession>A0A0C9V9V8</accession>